<dbReference type="PANTHER" id="PTHR31170">
    <property type="entry name" value="BNAC04G53230D PROTEIN"/>
    <property type="match status" value="1"/>
</dbReference>
<keyword evidence="2" id="KW-0812">Transmembrane</keyword>
<feature type="transmembrane region" description="Helical" evidence="2">
    <location>
        <begin position="821"/>
        <end position="846"/>
    </location>
</feature>
<keyword evidence="2" id="KW-1133">Transmembrane helix</keyword>
<dbReference type="Gramene" id="Bra004877.1">
    <property type="protein sequence ID" value="Bra004877.1-P"/>
    <property type="gene ID" value="Bra004877"/>
</dbReference>
<feature type="region of interest" description="Disordered" evidence="1">
    <location>
        <begin position="71"/>
        <end position="90"/>
    </location>
</feature>
<dbReference type="OMA" id="HITAMFR"/>
<name>M4CKZ1_BRACM</name>
<dbReference type="EnsemblPlants" id="Bra004877.1">
    <property type="protein sequence ID" value="Bra004877.1-P"/>
    <property type="gene ID" value="Bra004877"/>
</dbReference>
<feature type="transmembrane region" description="Helical" evidence="2">
    <location>
        <begin position="510"/>
        <end position="535"/>
    </location>
</feature>
<keyword evidence="4" id="KW-1185">Reference proteome</keyword>
<dbReference type="AlphaFoldDB" id="M4CKZ1"/>
<evidence type="ECO:0000256" key="2">
    <source>
        <dbReference type="SAM" id="Phobius"/>
    </source>
</evidence>
<protein>
    <submittedName>
        <fullName evidence="3">Uncharacterized protein</fullName>
    </submittedName>
</protein>
<reference evidence="3" key="3">
    <citation type="submission" date="2023-03" db="UniProtKB">
        <authorList>
            <consortium name="EnsemblPlants"/>
        </authorList>
    </citation>
    <scope>IDENTIFICATION</scope>
    <source>
        <strain evidence="3">cv. Chiifu-401-42</strain>
    </source>
</reference>
<evidence type="ECO:0000313" key="4">
    <source>
        <dbReference type="Proteomes" id="UP000011750"/>
    </source>
</evidence>
<sequence>MDLEQGIKLTSFTDNEPPKMILDKTNIIGSGYVTKWSEGSRGPWDAPYQIATLGEVEESQKQKAIEDPTMENVTGTDNVGKWSEGFRDPSALNLKKPEKAKAISANTKPASGSQPEIPGLWSSSFSKEYCCIYRVPNWLRRVNPEAYTPQMLLLGPLQHSKKAEALELSKTDLRYMNYMNMERHKKKYLMEIAHRYGTETIIEFSRIIERDEHIIRASYAESTEWIKSAEFVEMIIHDAVFLLGFFLQTGTQKYQRNEDILFDVPCHITPILEDLILLENQLPYALLENLFEPFLFQFRFEETLRDIILRVFRFEGKLKKDVKFRHFTDLFRRVRVATLGLPEEQGARAEQPKIIKSLYNADKLDSAGVEFANVGEENDLSLVIVFKGGVLTMPCFTVEENTERVMRNMMALEQCHYPLSAYVCNYITFLDFLIYTDADVDLLVKKDVIKKNKNWLGHQGSVAEMVNKLCVGLVDFGSYYEPIAEKLKKHYNSSLHRSVATLRRVYFKDIWTGTTTVAAVVLLILALVQTVASVLQVTQSDPKSPPPQAPPRGKHLEYEKMEQHKKKYLENFALMYGNQTVEEFIRIIVRDEQITGRRYIDKTGDFLFDESCHRDTIFEDLLLLENQLPFSLLENLFGPFFIKFGDNLTFRDFILGNFGFKNKIKPEVNFIHITAMFRCVRVEKLGLTKKDQIYEQYSKKFLIKNLHNADELDSAGVDIVGNKVERGTSFAIKFERGVLTMPCFTARGHTERLWRNIMALEQCHYTYAAYVCHYIAFLDFLIDTEQDVELLVNKAERLNKYYDNRLNRSLATLRRVYFKDLWTGTATIAAVIILVLTLIGTVTSVLQVTQDDSDPTKSLLPPPPSRDL</sequence>
<proteinExistence type="predicted"/>
<keyword evidence="2" id="KW-0472">Membrane</keyword>
<dbReference type="PANTHER" id="PTHR31170:SF8">
    <property type="entry name" value="EXPRESSED PROTEIN-RELATED"/>
    <property type="match status" value="1"/>
</dbReference>
<reference evidence="3 4" key="2">
    <citation type="journal article" date="2018" name="Hortic Res">
        <title>Improved Brassica rapa reference genome by single-molecule sequencing and chromosome conformation capture technologies.</title>
        <authorList>
            <person name="Zhang L."/>
            <person name="Cai X."/>
            <person name="Wu J."/>
            <person name="Liu M."/>
            <person name="Grob S."/>
            <person name="Cheng F."/>
            <person name="Liang J."/>
            <person name="Cai C."/>
            <person name="Liu Z."/>
            <person name="Liu B."/>
            <person name="Wang F."/>
            <person name="Li S."/>
            <person name="Liu F."/>
            <person name="Li X."/>
            <person name="Cheng L."/>
            <person name="Yang W."/>
            <person name="Li M.H."/>
            <person name="Grossniklaus U."/>
            <person name="Zheng H."/>
            <person name="Wang X."/>
        </authorList>
    </citation>
    <scope>NUCLEOTIDE SEQUENCE [LARGE SCALE GENOMIC DNA]</scope>
    <source>
        <strain evidence="3 4">cv. Chiifu-401-42</strain>
    </source>
</reference>
<dbReference type="Pfam" id="PF03140">
    <property type="entry name" value="DUF247"/>
    <property type="match status" value="3"/>
</dbReference>
<reference evidence="3 4" key="1">
    <citation type="journal article" date="2011" name="Nat. Genet.">
        <title>The genome of the mesopolyploid crop species Brassica rapa.</title>
        <authorList>
            <consortium name="Brassica rapa Genome Sequencing Project Consortium"/>
            <person name="Wang X."/>
            <person name="Wang H."/>
            <person name="Wang J."/>
            <person name="Sun R."/>
            <person name="Wu J."/>
            <person name="Liu S."/>
            <person name="Bai Y."/>
            <person name="Mun J.H."/>
            <person name="Bancroft I."/>
            <person name="Cheng F."/>
            <person name="Huang S."/>
            <person name="Li X."/>
            <person name="Hua W."/>
            <person name="Wang J."/>
            <person name="Wang X."/>
            <person name="Freeling M."/>
            <person name="Pires J.C."/>
            <person name="Paterson A.H."/>
            <person name="Chalhoub B."/>
            <person name="Wang B."/>
            <person name="Hayward A."/>
            <person name="Sharpe A.G."/>
            <person name="Park B.S."/>
            <person name="Weisshaar B."/>
            <person name="Liu B."/>
            <person name="Li B."/>
            <person name="Liu B."/>
            <person name="Tong C."/>
            <person name="Song C."/>
            <person name="Duran C."/>
            <person name="Peng C."/>
            <person name="Geng C."/>
            <person name="Koh C."/>
            <person name="Lin C."/>
            <person name="Edwards D."/>
            <person name="Mu D."/>
            <person name="Shen D."/>
            <person name="Soumpourou E."/>
            <person name="Li F."/>
            <person name="Fraser F."/>
            <person name="Conant G."/>
            <person name="Lassalle G."/>
            <person name="King G.J."/>
            <person name="Bonnema G."/>
            <person name="Tang H."/>
            <person name="Wang H."/>
            <person name="Belcram H."/>
            <person name="Zhou H."/>
            <person name="Hirakawa H."/>
            <person name="Abe H."/>
            <person name="Guo H."/>
            <person name="Wang H."/>
            <person name="Jin H."/>
            <person name="Parkin I.A."/>
            <person name="Batley J."/>
            <person name="Kim J.S."/>
            <person name="Just J."/>
            <person name="Li J."/>
            <person name="Xu J."/>
            <person name="Deng J."/>
            <person name="Kim J.A."/>
            <person name="Li J."/>
            <person name="Yu J."/>
            <person name="Meng J."/>
            <person name="Wang J."/>
            <person name="Min J."/>
            <person name="Poulain J."/>
            <person name="Wang J."/>
            <person name="Hatakeyama K."/>
            <person name="Wu K."/>
            <person name="Wang L."/>
            <person name="Fang L."/>
            <person name="Trick M."/>
            <person name="Links M.G."/>
            <person name="Zhao M."/>
            <person name="Jin M."/>
            <person name="Ramchiary N."/>
            <person name="Drou N."/>
            <person name="Berkman P.J."/>
            <person name="Cai Q."/>
            <person name="Huang Q."/>
            <person name="Li R."/>
            <person name="Tabata S."/>
            <person name="Cheng S."/>
            <person name="Zhang S."/>
            <person name="Zhang S."/>
            <person name="Huang S."/>
            <person name="Sato S."/>
            <person name="Sun S."/>
            <person name="Kwon S.J."/>
            <person name="Choi S.R."/>
            <person name="Lee T.H."/>
            <person name="Fan W."/>
            <person name="Zhao X."/>
            <person name="Tan X."/>
            <person name="Xu X."/>
            <person name="Wang Y."/>
            <person name="Qiu Y."/>
            <person name="Yin Y."/>
            <person name="Li Y."/>
            <person name="Du Y."/>
            <person name="Liao Y."/>
            <person name="Lim Y."/>
            <person name="Narusaka Y."/>
            <person name="Wang Y."/>
            <person name="Wang Z."/>
            <person name="Li Z."/>
            <person name="Wang Z."/>
            <person name="Xiong Z."/>
            <person name="Zhang Z."/>
        </authorList>
    </citation>
    <scope>NUCLEOTIDE SEQUENCE [LARGE SCALE GENOMIC DNA]</scope>
    <source>
        <strain evidence="3 4">cv. Chiifu-401-42</strain>
    </source>
</reference>
<dbReference type="Proteomes" id="UP000011750">
    <property type="component" value="Chromosome A05"/>
</dbReference>
<evidence type="ECO:0000256" key="1">
    <source>
        <dbReference type="SAM" id="MobiDB-lite"/>
    </source>
</evidence>
<dbReference type="InterPro" id="IPR004158">
    <property type="entry name" value="DUF247_pln"/>
</dbReference>
<dbReference type="InParanoid" id="M4CKZ1"/>
<dbReference type="HOGENOM" id="CLU_341771_0_0_1"/>
<evidence type="ECO:0000313" key="3">
    <source>
        <dbReference type="EnsemblPlants" id="Bra004877.1-P"/>
    </source>
</evidence>
<accession>M4CKZ1</accession>
<organism evidence="3 4">
    <name type="scientific">Brassica campestris</name>
    <name type="common">Field mustard</name>
    <dbReference type="NCBI Taxonomy" id="3711"/>
    <lineage>
        <taxon>Eukaryota</taxon>
        <taxon>Viridiplantae</taxon>
        <taxon>Streptophyta</taxon>
        <taxon>Embryophyta</taxon>
        <taxon>Tracheophyta</taxon>
        <taxon>Spermatophyta</taxon>
        <taxon>Magnoliopsida</taxon>
        <taxon>eudicotyledons</taxon>
        <taxon>Gunneridae</taxon>
        <taxon>Pentapetalae</taxon>
        <taxon>rosids</taxon>
        <taxon>malvids</taxon>
        <taxon>Brassicales</taxon>
        <taxon>Brassicaceae</taxon>
        <taxon>Brassiceae</taxon>
        <taxon>Brassica</taxon>
    </lineage>
</organism>